<sequence>MPQRSAPSTSCHGTIRPIDTLGIKTTLLQESNGVSHDSALGGSCDMLLIRLTLRWKLDILLEKKQVREIKKCLACEVVESQGLLAHAPHSS</sequence>
<protein>
    <submittedName>
        <fullName evidence="1">Uncharacterized protein</fullName>
    </submittedName>
</protein>
<evidence type="ECO:0000313" key="2">
    <source>
        <dbReference type="Proteomes" id="UP000596661"/>
    </source>
</evidence>
<dbReference type="EMBL" id="UZAU01000840">
    <property type="status" value="NOT_ANNOTATED_CDS"/>
    <property type="molecule type" value="Genomic_DNA"/>
</dbReference>
<evidence type="ECO:0000313" key="1">
    <source>
        <dbReference type="EnsemblPlants" id="cds.evm.model.10.2265"/>
    </source>
</evidence>
<name>A0A803QMS8_CANSA</name>
<reference evidence="1" key="1">
    <citation type="submission" date="2021-03" db="UniProtKB">
        <authorList>
            <consortium name="EnsemblPlants"/>
        </authorList>
    </citation>
    <scope>IDENTIFICATION</scope>
</reference>
<accession>A0A803QMS8</accession>
<dbReference type="Proteomes" id="UP000596661">
    <property type="component" value="Unassembled WGS sequence"/>
</dbReference>
<dbReference type="Gramene" id="evm.model.10.2265">
    <property type="protein sequence ID" value="cds.evm.model.10.2265"/>
    <property type="gene ID" value="evm.TU.10.2265"/>
</dbReference>
<dbReference type="AlphaFoldDB" id="A0A803QMS8"/>
<keyword evidence="2" id="KW-1185">Reference proteome</keyword>
<organism evidence="1 2">
    <name type="scientific">Cannabis sativa</name>
    <name type="common">Hemp</name>
    <name type="synonym">Marijuana</name>
    <dbReference type="NCBI Taxonomy" id="3483"/>
    <lineage>
        <taxon>Eukaryota</taxon>
        <taxon>Viridiplantae</taxon>
        <taxon>Streptophyta</taxon>
        <taxon>Embryophyta</taxon>
        <taxon>Tracheophyta</taxon>
        <taxon>Spermatophyta</taxon>
        <taxon>Magnoliopsida</taxon>
        <taxon>eudicotyledons</taxon>
        <taxon>Gunneridae</taxon>
        <taxon>Pentapetalae</taxon>
        <taxon>rosids</taxon>
        <taxon>fabids</taxon>
        <taxon>Rosales</taxon>
        <taxon>Cannabaceae</taxon>
        <taxon>Cannabis</taxon>
    </lineage>
</organism>
<proteinExistence type="predicted"/>
<dbReference type="EnsemblPlants" id="evm.model.10.2265">
    <property type="protein sequence ID" value="cds.evm.model.10.2265"/>
    <property type="gene ID" value="evm.TU.10.2265"/>
</dbReference>